<accession>A0A3A9YW96</accession>
<dbReference type="GO" id="GO:0010411">
    <property type="term" value="P:xyloglucan metabolic process"/>
    <property type="evidence" value="ECO:0007669"/>
    <property type="project" value="TreeGrafter"/>
</dbReference>
<name>A0A3A9YW96_9ACTN</name>
<dbReference type="Gene3D" id="2.130.10.10">
    <property type="entry name" value="YVTN repeat-like/Quinoprotein amine dehydrogenase"/>
    <property type="match status" value="1"/>
</dbReference>
<dbReference type="EMBL" id="RBAK01000014">
    <property type="protein sequence ID" value="RKN40200.1"/>
    <property type="molecule type" value="Genomic_DNA"/>
</dbReference>
<dbReference type="OrthoDB" id="9764804at2"/>
<proteinExistence type="predicted"/>
<reference evidence="1 2" key="1">
    <citation type="journal article" date="2004" name="Syst. Appl. Microbiol.">
        <title>Cryptoendolithic actinomycetes from antarctic sandstone rock samples: Micromonospora endolithica sp. nov. and two isolates related to Micromonospora coerulea Jensen 1932.</title>
        <authorList>
            <person name="Hirsch P."/>
            <person name="Mevs U."/>
            <person name="Kroppenstedt R.M."/>
            <person name="Schumann P."/>
            <person name="Stackebrandt E."/>
        </authorList>
    </citation>
    <scope>NUCLEOTIDE SEQUENCE [LARGE SCALE GENOMIC DNA]</scope>
    <source>
        <strain evidence="1 2">JCM 12677</strain>
    </source>
</reference>
<dbReference type="Proteomes" id="UP000281726">
    <property type="component" value="Unassembled WGS sequence"/>
</dbReference>
<gene>
    <name evidence="1" type="ORF">D7223_26670</name>
</gene>
<dbReference type="SUPFAM" id="SSF110296">
    <property type="entry name" value="Oligoxyloglucan reducing end-specific cellobiohydrolase"/>
    <property type="match status" value="1"/>
</dbReference>
<protein>
    <submittedName>
        <fullName evidence="1">Exo-alpha-sialidase</fullName>
    </submittedName>
</protein>
<dbReference type="PANTHER" id="PTHR43739">
    <property type="entry name" value="XYLOGLUCANASE (EUROFUNG)"/>
    <property type="match status" value="1"/>
</dbReference>
<dbReference type="AlphaFoldDB" id="A0A3A9YW96"/>
<sequence length="361" mass="38669">MATLLAIGTAKGLFLATSTDGRRGWEVTGPHFPMTGVYAVAIDTRRATPRLLAGTTSSHFGPSVATSDDLGASWHEPDLAPVAFPADTGATLGRVWQLTPAGPDQPDVVWAGTQPSALFRSADGGVTFELVRPLWDHPHREQWGEGFGGQAIHTVLPHPRHPERIAVAMSTGGVYHSTDAGASWAPGNTGIRAYFLPDEWPEFGQCVHKVTRDAGEPDRLYAQNHHGVYRSDDDGHTWSSIADGLPSDFGFPIVSLPGRPGTVFTFPLAADSERFPAERRCRVWRSGDAGDSWEALDAGLPSGPFYPAVLRDAMCADDGDPGGVYFGTRSGEVYASRDEGDSWSQVAAHLPDVLCVRAAEV</sequence>
<comment type="caution">
    <text evidence="1">The sequence shown here is derived from an EMBL/GenBank/DDBJ whole genome shotgun (WGS) entry which is preliminary data.</text>
</comment>
<evidence type="ECO:0000313" key="1">
    <source>
        <dbReference type="EMBL" id="RKN40200.1"/>
    </source>
</evidence>
<dbReference type="CDD" id="cd15482">
    <property type="entry name" value="Sialidase_non-viral"/>
    <property type="match status" value="1"/>
</dbReference>
<dbReference type="InterPro" id="IPR015943">
    <property type="entry name" value="WD40/YVTN_repeat-like_dom_sf"/>
</dbReference>
<evidence type="ECO:0000313" key="2">
    <source>
        <dbReference type="Proteomes" id="UP000281726"/>
    </source>
</evidence>
<keyword evidence="2" id="KW-1185">Reference proteome</keyword>
<dbReference type="PANTHER" id="PTHR43739:SF5">
    <property type="entry name" value="EXO-ALPHA-SIALIDASE"/>
    <property type="match status" value="1"/>
</dbReference>
<dbReference type="InterPro" id="IPR052025">
    <property type="entry name" value="Xyloglucanase_GH74"/>
</dbReference>
<organism evidence="1 2">
    <name type="scientific">Micromonospora endolithica</name>
    <dbReference type="NCBI Taxonomy" id="230091"/>
    <lineage>
        <taxon>Bacteria</taxon>
        <taxon>Bacillati</taxon>
        <taxon>Actinomycetota</taxon>
        <taxon>Actinomycetes</taxon>
        <taxon>Micromonosporales</taxon>
        <taxon>Micromonosporaceae</taxon>
        <taxon>Micromonospora</taxon>
    </lineage>
</organism>
<dbReference type="RefSeq" id="WP_120731321.1">
    <property type="nucleotide sequence ID" value="NZ_RBAK01000014.1"/>
</dbReference>